<evidence type="ECO:0000256" key="5">
    <source>
        <dbReference type="ARBA" id="ARBA00022801"/>
    </source>
</evidence>
<dbReference type="AlphaFoldDB" id="I8W7Y3"/>
<organism evidence="8 9">
    <name type="scientific">Phocaeicola dorei CL02T12C06</name>
    <dbReference type="NCBI Taxonomy" id="997876"/>
    <lineage>
        <taxon>Bacteria</taxon>
        <taxon>Pseudomonadati</taxon>
        <taxon>Bacteroidota</taxon>
        <taxon>Bacteroidia</taxon>
        <taxon>Bacteroidales</taxon>
        <taxon>Bacteroidaceae</taxon>
        <taxon>Phocaeicola</taxon>
    </lineage>
</organism>
<dbReference type="Proteomes" id="UP000005974">
    <property type="component" value="Unassembled WGS sequence"/>
</dbReference>
<evidence type="ECO:0000256" key="6">
    <source>
        <dbReference type="ARBA" id="ARBA00023180"/>
    </source>
</evidence>
<dbReference type="EMBL" id="AGXJ01000034">
    <property type="protein sequence ID" value="EIY34745.1"/>
    <property type="molecule type" value="Genomic_DNA"/>
</dbReference>
<evidence type="ECO:0000313" key="8">
    <source>
        <dbReference type="EMBL" id="EIY34745.1"/>
    </source>
</evidence>
<dbReference type="SUPFAM" id="SSF49899">
    <property type="entry name" value="Concanavalin A-like lectins/glucanases"/>
    <property type="match status" value="1"/>
</dbReference>
<evidence type="ECO:0000256" key="1">
    <source>
        <dbReference type="ARBA" id="ARBA00001462"/>
    </source>
</evidence>
<dbReference type="EC" id="3.2.1.55" evidence="3"/>
<keyword evidence="9" id="KW-1185">Reference proteome</keyword>
<dbReference type="Gene3D" id="3.20.20.80">
    <property type="entry name" value="Glycosidases"/>
    <property type="match status" value="1"/>
</dbReference>
<dbReference type="Pfam" id="PF22848">
    <property type="entry name" value="ASD1_dom"/>
    <property type="match status" value="1"/>
</dbReference>
<evidence type="ECO:0000313" key="9">
    <source>
        <dbReference type="Proteomes" id="UP000005974"/>
    </source>
</evidence>
<comment type="catalytic activity">
    <reaction evidence="1">
        <text>Hydrolysis of terminal non-reducing alpha-L-arabinofuranoside residues in alpha-L-arabinosides.</text>
        <dbReference type="EC" id="3.2.1.55"/>
    </reaction>
</comment>
<evidence type="ECO:0000256" key="3">
    <source>
        <dbReference type="ARBA" id="ARBA00012670"/>
    </source>
</evidence>
<gene>
    <name evidence="8" type="ORF">HMPREF1064_02193</name>
</gene>
<dbReference type="SMART" id="SM00813">
    <property type="entry name" value="Alpha-L-AF_C"/>
    <property type="match status" value="1"/>
</dbReference>
<dbReference type="InterPro" id="IPR055235">
    <property type="entry name" value="ASD1_cat"/>
</dbReference>
<dbReference type="SUPFAM" id="SSF51011">
    <property type="entry name" value="Glycosyl hydrolase domain"/>
    <property type="match status" value="1"/>
</dbReference>
<evidence type="ECO:0000256" key="2">
    <source>
        <dbReference type="ARBA" id="ARBA00007186"/>
    </source>
</evidence>
<dbReference type="Pfam" id="PF06964">
    <property type="entry name" value="Alpha-L-AF_C"/>
    <property type="match status" value="1"/>
</dbReference>
<dbReference type="PATRIC" id="fig|997876.3.peg.2247"/>
<dbReference type="Gene3D" id="2.60.40.1180">
    <property type="entry name" value="Golgi alpha-mannosidase II"/>
    <property type="match status" value="1"/>
</dbReference>
<feature type="domain" description="Alpha-L-arabinofuranosidase C-terminal" evidence="7">
    <location>
        <begin position="483"/>
        <end position="817"/>
    </location>
</feature>
<dbReference type="InterPro" id="IPR051563">
    <property type="entry name" value="Glycosyl_Hydrolase_51"/>
</dbReference>
<dbReference type="InterPro" id="IPR017853">
    <property type="entry name" value="GH"/>
</dbReference>
<proteinExistence type="inferred from homology"/>
<dbReference type="SUPFAM" id="SSF51445">
    <property type="entry name" value="(Trans)glycosidases"/>
    <property type="match status" value="1"/>
</dbReference>
<comment type="caution">
    <text evidence="8">The sequence shown here is derived from an EMBL/GenBank/DDBJ whole genome shotgun (WGS) entry which is preliminary data.</text>
</comment>
<protein>
    <recommendedName>
        <fullName evidence="3">non-reducing end alpha-L-arabinofuranosidase</fullName>
        <ecNumber evidence="3">3.2.1.55</ecNumber>
    </recommendedName>
</protein>
<reference evidence="8 9" key="1">
    <citation type="submission" date="2012-02" db="EMBL/GenBank/DDBJ databases">
        <title>The Genome Sequence of Bacteroides dorei CL02T12C06.</title>
        <authorList>
            <consortium name="The Broad Institute Genome Sequencing Platform"/>
            <person name="Earl A."/>
            <person name="Ward D."/>
            <person name="Feldgarden M."/>
            <person name="Gevers D."/>
            <person name="Zitomersky N.L."/>
            <person name="Coyne M.J."/>
            <person name="Comstock L.E."/>
            <person name="Young S.K."/>
            <person name="Zeng Q."/>
            <person name="Gargeya S."/>
            <person name="Fitzgerald M."/>
            <person name="Haas B."/>
            <person name="Abouelleil A."/>
            <person name="Alvarado L."/>
            <person name="Arachchi H.M."/>
            <person name="Berlin A."/>
            <person name="Chapman S.B."/>
            <person name="Gearin G."/>
            <person name="Goldberg J."/>
            <person name="Griggs A."/>
            <person name="Gujja S."/>
            <person name="Hansen M."/>
            <person name="Heiman D."/>
            <person name="Howarth C."/>
            <person name="Larimer J."/>
            <person name="Lui A."/>
            <person name="MacDonald P.J.P."/>
            <person name="McCowen C."/>
            <person name="Montmayeur A."/>
            <person name="Murphy C."/>
            <person name="Neiman D."/>
            <person name="Pearson M."/>
            <person name="Priest M."/>
            <person name="Roberts A."/>
            <person name="Saif S."/>
            <person name="Shea T."/>
            <person name="Sisk P."/>
            <person name="Stolte C."/>
            <person name="Sykes S."/>
            <person name="Wortman J."/>
            <person name="Nusbaum C."/>
            <person name="Birren B."/>
        </authorList>
    </citation>
    <scope>NUCLEOTIDE SEQUENCE [LARGE SCALE GENOMIC DNA]</scope>
    <source>
        <strain evidence="8 9">CL02T12C06</strain>
    </source>
</reference>
<dbReference type="InterPro" id="IPR013780">
    <property type="entry name" value="Glyco_hydro_b"/>
</dbReference>
<evidence type="ECO:0000259" key="7">
    <source>
        <dbReference type="SMART" id="SM00813"/>
    </source>
</evidence>
<dbReference type="GO" id="GO:0046373">
    <property type="term" value="P:L-arabinose metabolic process"/>
    <property type="evidence" value="ECO:0007669"/>
    <property type="project" value="InterPro"/>
</dbReference>
<dbReference type="InterPro" id="IPR010720">
    <property type="entry name" value="Alpha-L-AF_C"/>
</dbReference>
<accession>I8W7Y3</accession>
<dbReference type="HOGENOM" id="CLU_010060_2_0_10"/>
<name>I8W7Y3_9BACT</name>
<comment type="similarity">
    <text evidence="2">Belongs to the glycosyl hydrolase 51 family.</text>
</comment>
<keyword evidence="5" id="KW-0378">Hydrolase</keyword>
<dbReference type="PANTHER" id="PTHR31776">
    <property type="entry name" value="ALPHA-L-ARABINOFURANOSIDASE 1"/>
    <property type="match status" value="1"/>
</dbReference>
<dbReference type="InterPro" id="IPR013320">
    <property type="entry name" value="ConA-like_dom_sf"/>
</dbReference>
<dbReference type="PROSITE" id="PS51257">
    <property type="entry name" value="PROKAR_LIPOPROTEIN"/>
    <property type="match status" value="1"/>
</dbReference>
<keyword evidence="6" id="KW-0325">Glycoprotein</keyword>
<keyword evidence="4" id="KW-0732">Signal</keyword>
<dbReference type="Gene3D" id="2.60.120.260">
    <property type="entry name" value="Galactose-binding domain-like"/>
    <property type="match status" value="1"/>
</dbReference>
<dbReference type="PANTHER" id="PTHR31776:SF0">
    <property type="entry name" value="ALPHA-L-ARABINOFURANOSIDASE 1"/>
    <property type="match status" value="1"/>
</dbReference>
<evidence type="ECO:0000256" key="4">
    <source>
        <dbReference type="ARBA" id="ARBA00022729"/>
    </source>
</evidence>
<sequence>MMNIKQLLSACILGTAIASCSFPSTEREGIVINLQEKGAEIAPSMYGVFFEEINHAGDGGLYAELVQNRSFEEHEMPAGYHVEGDKLIPSPEKYHLTGEVRHDRSFKWNTEPVRAWNLLVKDTAAARMRLTKERPKFQSAPNNLEITLTDASHPIQLVNEGYWGMGIGAGENYHLRVIIRTSSDYKGTVAAKLLSSKGDVLAETSLKVKNDNTWNDIKATLSSAAKDAKAKLALEFDAPGKIWIDYVSLFPEKTFNNRPNGLRKDVAEMLVGLKPAFFRWPGGCVVEGITLNNRFEWKKTLGDPAARPGEYSTWGYRCSYGFGYYEMLQFCEDIGAKAMFVCNVGLGCQFRMGDACPDDKISYYLDDCMDAIEYALGDVTTEWGKRRAADGHAEPFPLQYVEIGNENWGPEYDRRFDLFYKAIKEKYPQLTLIYNEMPQRDGAPAIAKTDMIDPHWYVDPYFFFRNTTLFDTYERGKYTVYVGEYACNRGVGGGNMLGALSEAAFIGGMERNGDLVTMASYAPLFENRHDRNWATNLIWIDSDRVMGRSSYYVQKMAAENRPDYNVKSNITMHEAQPESVGKGHLGLGASLASVEFKDVKVIQNGVTDLLGDMILSKENRMLPEKVYEGDYTLEFKVRKTEGEQGFQIFLGMSEDGKTGYRYNIGMWSSNDRAELIRLEKGKDKGVLSEHSGKKIEKDRWYEVKVVVSSMKNECYLDNELVLSSVPQAMPLQFVASGYDEEKGELVIKVVNGADTAYLTTIQIKGSKNIAEEGRVISLTAADGSEENSFEEPRKIYPKEIAYKGFGPEFDYEFPPFSYTILRVKAEKQ</sequence>
<dbReference type="GO" id="GO:0046556">
    <property type="term" value="F:alpha-L-arabinofuranosidase activity"/>
    <property type="evidence" value="ECO:0007669"/>
    <property type="project" value="UniProtKB-EC"/>
</dbReference>